<proteinExistence type="predicted"/>
<keyword evidence="3" id="KW-1185">Reference proteome</keyword>
<accession>A0A2T4AAM6</accession>
<evidence type="ECO:0000256" key="1">
    <source>
        <dbReference type="SAM" id="SignalP"/>
    </source>
</evidence>
<sequence>MDNSLVLLVHHITLVGSLAVTLTTPCSLQALFRFITGTLFPYSRTMEARPLISLSEAALFNVSGRAGGLLVTAQWLATCLARPHWSIGSSTCVLLTGSDMLQSWVGRPYPQCLSLPLYRTWSIFAEALAWRLRL</sequence>
<feature type="chain" id="PRO_5015761570" description="TLC domain-containing protein" evidence="1">
    <location>
        <begin position="20"/>
        <end position="134"/>
    </location>
</feature>
<reference evidence="2 3" key="1">
    <citation type="submission" date="2016-07" db="EMBL/GenBank/DDBJ databases">
        <title>Multiple horizontal gene transfer events from other fungi enriched the ability of initially mycotrophic Trichoderma (Ascomycota) to feed on dead plant biomass.</title>
        <authorList>
            <consortium name="DOE Joint Genome Institute"/>
            <person name="Aerts A."/>
            <person name="Atanasova L."/>
            <person name="Chenthamara K."/>
            <person name="Zhang J."/>
            <person name="Grujic M."/>
            <person name="Henrissat B."/>
            <person name="Kuo A."/>
            <person name="Salamov A."/>
            <person name="Lipzen A."/>
            <person name="Labutti K."/>
            <person name="Barry K."/>
            <person name="Miao Y."/>
            <person name="Rahimi M.J."/>
            <person name="Shen Q."/>
            <person name="Grigoriev I.V."/>
            <person name="Kubicek C.P."/>
            <person name="Druzhinina I.S."/>
        </authorList>
    </citation>
    <scope>NUCLEOTIDE SEQUENCE [LARGE SCALE GENOMIC DNA]</scope>
    <source>
        <strain evidence="2 3">CBS 226.95</strain>
    </source>
</reference>
<dbReference type="EMBL" id="KZ679681">
    <property type="protein sequence ID" value="PTB54140.1"/>
    <property type="molecule type" value="Genomic_DNA"/>
</dbReference>
<gene>
    <name evidence="2" type="ORF">M431DRAFT_451112</name>
</gene>
<dbReference type="RefSeq" id="XP_024773817.1">
    <property type="nucleotide sequence ID" value="XM_024915267.1"/>
</dbReference>
<evidence type="ECO:0000313" key="3">
    <source>
        <dbReference type="Proteomes" id="UP000241690"/>
    </source>
</evidence>
<evidence type="ECO:0000313" key="2">
    <source>
        <dbReference type="EMBL" id="PTB54140.1"/>
    </source>
</evidence>
<dbReference type="AlphaFoldDB" id="A0A2T4AAM6"/>
<protein>
    <recommendedName>
        <fullName evidence="4">TLC domain-containing protein</fullName>
    </recommendedName>
</protein>
<evidence type="ECO:0008006" key="4">
    <source>
        <dbReference type="Google" id="ProtNLM"/>
    </source>
</evidence>
<organism evidence="2 3">
    <name type="scientific">Trichoderma harzianum CBS 226.95</name>
    <dbReference type="NCBI Taxonomy" id="983964"/>
    <lineage>
        <taxon>Eukaryota</taxon>
        <taxon>Fungi</taxon>
        <taxon>Dikarya</taxon>
        <taxon>Ascomycota</taxon>
        <taxon>Pezizomycotina</taxon>
        <taxon>Sordariomycetes</taxon>
        <taxon>Hypocreomycetidae</taxon>
        <taxon>Hypocreales</taxon>
        <taxon>Hypocreaceae</taxon>
        <taxon>Trichoderma</taxon>
    </lineage>
</organism>
<feature type="signal peptide" evidence="1">
    <location>
        <begin position="1"/>
        <end position="19"/>
    </location>
</feature>
<dbReference type="Proteomes" id="UP000241690">
    <property type="component" value="Unassembled WGS sequence"/>
</dbReference>
<dbReference type="GeneID" id="36623834"/>
<keyword evidence="1" id="KW-0732">Signal</keyword>
<name>A0A2T4AAM6_TRIHA</name>